<dbReference type="PIRSF" id="PIRSF000103">
    <property type="entry name" value="HIBADH"/>
    <property type="match status" value="1"/>
</dbReference>
<evidence type="ECO:0000256" key="2">
    <source>
        <dbReference type="ARBA" id="ARBA00023027"/>
    </source>
</evidence>
<keyword evidence="2" id="KW-0520">NAD</keyword>
<gene>
    <name evidence="5" type="ORF">K9B37_02415</name>
</gene>
<dbReference type="InterPro" id="IPR029154">
    <property type="entry name" value="HIBADH-like_NADP-bd"/>
</dbReference>
<organism evidence="5 6">
    <name type="scientific">Microvirga puerhi</name>
    <dbReference type="NCBI Taxonomy" id="2876078"/>
    <lineage>
        <taxon>Bacteria</taxon>
        <taxon>Pseudomonadati</taxon>
        <taxon>Pseudomonadota</taxon>
        <taxon>Alphaproteobacteria</taxon>
        <taxon>Hyphomicrobiales</taxon>
        <taxon>Methylobacteriaceae</taxon>
        <taxon>Microvirga</taxon>
    </lineage>
</organism>
<dbReference type="InterPro" id="IPR036291">
    <property type="entry name" value="NAD(P)-bd_dom_sf"/>
</dbReference>
<evidence type="ECO:0000259" key="4">
    <source>
        <dbReference type="Pfam" id="PF14833"/>
    </source>
</evidence>
<evidence type="ECO:0000313" key="6">
    <source>
        <dbReference type="Proteomes" id="UP000704176"/>
    </source>
</evidence>
<protein>
    <submittedName>
        <fullName evidence="5">NAD(P)-dependent oxidoreductase</fullName>
    </submittedName>
</protein>
<dbReference type="PANTHER" id="PTHR43060">
    <property type="entry name" value="3-HYDROXYISOBUTYRATE DEHYDROGENASE-LIKE 1, MITOCHONDRIAL-RELATED"/>
    <property type="match status" value="1"/>
</dbReference>
<dbReference type="Proteomes" id="UP000704176">
    <property type="component" value="Unassembled WGS sequence"/>
</dbReference>
<reference evidence="5 6" key="1">
    <citation type="submission" date="2021-09" db="EMBL/GenBank/DDBJ databases">
        <title>The complete genome sequence of a new microorganism.</title>
        <authorList>
            <person name="Zi Z."/>
        </authorList>
    </citation>
    <scope>NUCLEOTIDE SEQUENCE [LARGE SCALE GENOMIC DNA]</scope>
    <source>
        <strain evidence="5 6">WGZ8</strain>
    </source>
</reference>
<dbReference type="SUPFAM" id="SSF48179">
    <property type="entry name" value="6-phosphogluconate dehydrogenase C-terminal domain-like"/>
    <property type="match status" value="1"/>
</dbReference>
<dbReference type="Pfam" id="PF03446">
    <property type="entry name" value="NAD_binding_2"/>
    <property type="match status" value="1"/>
</dbReference>
<evidence type="ECO:0000256" key="1">
    <source>
        <dbReference type="ARBA" id="ARBA00023002"/>
    </source>
</evidence>
<comment type="caution">
    <text evidence="5">The sequence shown here is derived from an EMBL/GenBank/DDBJ whole genome shotgun (WGS) entry which is preliminary data.</text>
</comment>
<dbReference type="InterPro" id="IPR006115">
    <property type="entry name" value="6PGDH_NADP-bd"/>
</dbReference>
<dbReference type="InterPro" id="IPR008927">
    <property type="entry name" value="6-PGluconate_DH-like_C_sf"/>
</dbReference>
<evidence type="ECO:0000259" key="3">
    <source>
        <dbReference type="Pfam" id="PF03446"/>
    </source>
</evidence>
<proteinExistence type="predicted"/>
<name>A0ABS7VJ10_9HYPH</name>
<dbReference type="Gene3D" id="3.40.50.720">
    <property type="entry name" value="NAD(P)-binding Rossmann-like Domain"/>
    <property type="match status" value="1"/>
</dbReference>
<keyword evidence="6" id="KW-1185">Reference proteome</keyword>
<feature type="domain" description="6-phosphogluconate dehydrogenase NADP-binding" evidence="3">
    <location>
        <begin position="6"/>
        <end position="164"/>
    </location>
</feature>
<dbReference type="InterPro" id="IPR015815">
    <property type="entry name" value="HIBADH-related"/>
</dbReference>
<dbReference type="SUPFAM" id="SSF51735">
    <property type="entry name" value="NAD(P)-binding Rossmann-fold domains"/>
    <property type="match status" value="1"/>
</dbReference>
<dbReference type="EMBL" id="JAIRBM010000002">
    <property type="protein sequence ID" value="MBZ6075151.1"/>
    <property type="molecule type" value="Genomic_DNA"/>
</dbReference>
<evidence type="ECO:0000313" key="5">
    <source>
        <dbReference type="EMBL" id="MBZ6075151.1"/>
    </source>
</evidence>
<feature type="domain" description="3-hydroxyisobutyrate dehydrogenase-like NAD-binding" evidence="4">
    <location>
        <begin position="167"/>
        <end position="278"/>
    </location>
</feature>
<dbReference type="PANTHER" id="PTHR43060:SF15">
    <property type="entry name" value="3-HYDROXYISOBUTYRATE DEHYDROGENASE-LIKE 1, MITOCHONDRIAL-RELATED"/>
    <property type="match status" value="1"/>
</dbReference>
<dbReference type="InterPro" id="IPR013328">
    <property type="entry name" value="6PGD_dom2"/>
</dbReference>
<keyword evidence="1" id="KW-0560">Oxidoreductase</keyword>
<dbReference type="Pfam" id="PF14833">
    <property type="entry name" value="NAD_binding_11"/>
    <property type="match status" value="1"/>
</dbReference>
<dbReference type="Gene3D" id="1.10.1040.10">
    <property type="entry name" value="N-(1-d-carboxylethyl)-l-norvaline Dehydrogenase, domain 2"/>
    <property type="match status" value="1"/>
</dbReference>
<accession>A0ABS7VJ10</accession>
<sequence>MTKEHIGFIGVGHMGHGMAKNLVEKGWPLTILGHRNRKPVEDLKSRGAVEASNPRQLAELSDVVILCVTGSPEVQANIQGPNGLMSANKPLLIIDCSTSDPSVTTKLAAELSYAGSTLIDAPLGRTPADAQAGTLDVMVGGSSETVERIRPVLDAFASRVIHTGPTGTGHTMKLLNNFLSMGYASLYAEALALGAKAGIASQLFDSVIRGGRMDCGFYQTYFKWVLDRDPSAHKFTLRNGLKDMTYLASFAQSVGLANPMGATVRNSFATAVGMGHGDSYVPMLSDIIAELNGMR</sequence>